<dbReference type="Proteomes" id="UP001332931">
    <property type="component" value="Unassembled WGS sequence"/>
</dbReference>
<dbReference type="Gene3D" id="3.40.50.1820">
    <property type="entry name" value="alpha/beta hydrolase"/>
    <property type="match status" value="1"/>
</dbReference>
<reference evidence="1 2" key="1">
    <citation type="submission" date="2024-01" db="EMBL/GenBank/DDBJ databases">
        <title>Description of Olsenella sp. nov., isolated from pig feces.</title>
        <authorList>
            <person name="Chang Y.-H."/>
        </authorList>
    </citation>
    <scope>NUCLEOTIDE SEQUENCE [LARGE SCALE GENOMIC DNA]</scope>
    <source>
        <strain evidence="1 2">YH-ols2223</strain>
    </source>
</reference>
<organism evidence="1 2">
    <name type="scientific">Olsenella absiana</name>
    <dbReference type="NCBI Taxonomy" id="3115222"/>
    <lineage>
        <taxon>Bacteria</taxon>
        <taxon>Bacillati</taxon>
        <taxon>Actinomycetota</taxon>
        <taxon>Coriobacteriia</taxon>
        <taxon>Coriobacteriales</taxon>
        <taxon>Atopobiaceae</taxon>
        <taxon>Olsenella</taxon>
    </lineage>
</organism>
<proteinExistence type="predicted"/>
<dbReference type="InterPro" id="IPR029058">
    <property type="entry name" value="AB_hydrolase_fold"/>
</dbReference>
<evidence type="ECO:0000313" key="1">
    <source>
        <dbReference type="EMBL" id="MEE6147443.1"/>
    </source>
</evidence>
<protein>
    <recommendedName>
        <fullName evidence="3">Alpha/beta hydrolase</fullName>
    </recommendedName>
</protein>
<name>A0ABU7RA20_9ACTN</name>
<accession>A0ABU7RA20</accession>
<evidence type="ECO:0000313" key="2">
    <source>
        <dbReference type="Proteomes" id="UP001332931"/>
    </source>
</evidence>
<dbReference type="SUPFAM" id="SSF53474">
    <property type="entry name" value="alpha/beta-Hydrolases"/>
    <property type="match status" value="1"/>
</dbReference>
<comment type="caution">
    <text evidence="1">The sequence shown here is derived from an EMBL/GenBank/DDBJ whole genome shotgun (WGS) entry which is preliminary data.</text>
</comment>
<dbReference type="EMBL" id="JAZGJQ010000004">
    <property type="protein sequence ID" value="MEE6147443.1"/>
    <property type="molecule type" value="Genomic_DNA"/>
</dbReference>
<sequence>MVERGGMVEQSIEVEGVKVTLRATEPLAGVRADASPTLVPVVYLHVFEGDGRGVWERVGEGTRPPMALVAIEARSWDDDLTPWPAPPTFRGGTAYEGAAESQLGLLERAVMPKAEALLGQHGMGPSLSALAGYSLAGLFAAWAATRTDAFERVASVSGSLWYPGFAEYAAGNGPRPGVRRAYFSLGEAEPRTHNRAMRSVLEDTQRVAGAFERAGASTCFELNPGGHFTDEDLRCARAILWLLSDGHGAHVGAR</sequence>
<keyword evidence="2" id="KW-1185">Reference proteome</keyword>
<gene>
    <name evidence="1" type="ORF">VXJ25_05480</name>
</gene>
<evidence type="ECO:0008006" key="3">
    <source>
        <dbReference type="Google" id="ProtNLM"/>
    </source>
</evidence>